<keyword evidence="1" id="KW-1133">Transmembrane helix</keyword>
<name>A0A1M6SEN8_9FLAO</name>
<dbReference type="EMBL" id="FRAM01000002">
    <property type="protein sequence ID" value="SHK43145.1"/>
    <property type="molecule type" value="Genomic_DNA"/>
</dbReference>
<accession>A0A1M6SEN8</accession>
<dbReference type="STRING" id="216903.SAMN05444371_2421"/>
<protein>
    <submittedName>
        <fullName evidence="2">Uncharacterized protein</fullName>
    </submittedName>
</protein>
<organism evidence="2 3">
    <name type="scientific">Epilithonimonas mollis</name>
    <dbReference type="NCBI Taxonomy" id="216903"/>
    <lineage>
        <taxon>Bacteria</taxon>
        <taxon>Pseudomonadati</taxon>
        <taxon>Bacteroidota</taxon>
        <taxon>Flavobacteriia</taxon>
        <taxon>Flavobacteriales</taxon>
        <taxon>Weeksellaceae</taxon>
        <taxon>Chryseobacterium group</taxon>
        <taxon>Epilithonimonas</taxon>
    </lineage>
</organism>
<evidence type="ECO:0000313" key="3">
    <source>
        <dbReference type="Proteomes" id="UP000184498"/>
    </source>
</evidence>
<gene>
    <name evidence="2" type="ORF">SAMN05444371_2421</name>
</gene>
<evidence type="ECO:0000313" key="2">
    <source>
        <dbReference type="EMBL" id="SHK43145.1"/>
    </source>
</evidence>
<dbReference type="AlphaFoldDB" id="A0A1M6SEN8"/>
<keyword evidence="1" id="KW-0812">Transmembrane</keyword>
<keyword evidence="3" id="KW-1185">Reference proteome</keyword>
<feature type="transmembrane region" description="Helical" evidence="1">
    <location>
        <begin position="12"/>
        <end position="29"/>
    </location>
</feature>
<keyword evidence="1" id="KW-0472">Membrane</keyword>
<proteinExistence type="predicted"/>
<evidence type="ECO:0000256" key="1">
    <source>
        <dbReference type="SAM" id="Phobius"/>
    </source>
</evidence>
<sequence length="48" mass="5409">MSRLNNVVVGKFVGISLFVLKVCFGDRIFRKKPDYKKSLSTFAGNQTV</sequence>
<reference evidence="3" key="1">
    <citation type="submission" date="2016-11" db="EMBL/GenBank/DDBJ databases">
        <authorList>
            <person name="Varghese N."/>
            <person name="Submissions S."/>
        </authorList>
    </citation>
    <scope>NUCLEOTIDE SEQUENCE [LARGE SCALE GENOMIC DNA]</scope>
    <source>
        <strain evidence="3">DSM 18016</strain>
    </source>
</reference>
<dbReference type="Proteomes" id="UP000184498">
    <property type="component" value="Unassembled WGS sequence"/>
</dbReference>